<keyword evidence="2" id="KW-1185">Reference proteome</keyword>
<reference evidence="1" key="2">
    <citation type="journal article" date="2022" name="New Phytol.">
        <title>Evolutionary transition to the ectomycorrhizal habit in the genomes of a hyperdiverse lineage of mushroom-forming fungi.</title>
        <authorList>
            <person name="Looney B."/>
            <person name="Miyauchi S."/>
            <person name="Morin E."/>
            <person name="Drula E."/>
            <person name="Courty P.E."/>
            <person name="Kohler A."/>
            <person name="Kuo A."/>
            <person name="LaButti K."/>
            <person name="Pangilinan J."/>
            <person name="Lipzen A."/>
            <person name="Riley R."/>
            <person name="Andreopoulos W."/>
            <person name="He G."/>
            <person name="Johnson J."/>
            <person name="Nolan M."/>
            <person name="Tritt A."/>
            <person name="Barry K.W."/>
            <person name="Grigoriev I.V."/>
            <person name="Nagy L.G."/>
            <person name="Hibbett D."/>
            <person name="Henrissat B."/>
            <person name="Matheny P.B."/>
            <person name="Labbe J."/>
            <person name="Martin F.M."/>
        </authorList>
    </citation>
    <scope>NUCLEOTIDE SEQUENCE</scope>
    <source>
        <strain evidence="1">HHB10654</strain>
    </source>
</reference>
<gene>
    <name evidence="1" type="ORF">BV25DRAFT_1843215</name>
</gene>
<protein>
    <submittedName>
        <fullName evidence="1">Uncharacterized protein</fullName>
    </submittedName>
</protein>
<accession>A0ACB8SEY6</accession>
<dbReference type="EMBL" id="MU277314">
    <property type="protein sequence ID" value="KAI0055069.1"/>
    <property type="molecule type" value="Genomic_DNA"/>
</dbReference>
<name>A0ACB8SEY6_9AGAM</name>
<comment type="caution">
    <text evidence="1">The sequence shown here is derived from an EMBL/GenBank/DDBJ whole genome shotgun (WGS) entry which is preliminary data.</text>
</comment>
<sequence>MQAASPPRAQNVAVTPGDAPNTFVAYLSKAGRFKILLVPELGAGAGPLELTVINAPPAQVEYRLWHSAALEPPPDMSPPSSPVPTSQPDDELELVMPVFSPPAPSQDFATHKVAAYSRSGRVRRPSRDPTDDVVSPASPTGTDGTEESLPSSLDLDLLLRACKAALEEACPECERRMALRDCSPAGERGRDSARGTDEGPRPRSASKQVDSSIGDRPSQRKRIRSPSPSGSSRPSMHPQQPPPGAPSMRQLPTM</sequence>
<dbReference type="Proteomes" id="UP000814140">
    <property type="component" value="Unassembled WGS sequence"/>
</dbReference>
<proteinExistence type="predicted"/>
<evidence type="ECO:0000313" key="2">
    <source>
        <dbReference type="Proteomes" id="UP000814140"/>
    </source>
</evidence>
<evidence type="ECO:0000313" key="1">
    <source>
        <dbReference type="EMBL" id="KAI0055069.1"/>
    </source>
</evidence>
<reference evidence="1" key="1">
    <citation type="submission" date="2021-03" db="EMBL/GenBank/DDBJ databases">
        <authorList>
            <consortium name="DOE Joint Genome Institute"/>
            <person name="Ahrendt S."/>
            <person name="Looney B.P."/>
            <person name="Miyauchi S."/>
            <person name="Morin E."/>
            <person name="Drula E."/>
            <person name="Courty P.E."/>
            <person name="Chicoki N."/>
            <person name="Fauchery L."/>
            <person name="Kohler A."/>
            <person name="Kuo A."/>
            <person name="Labutti K."/>
            <person name="Pangilinan J."/>
            <person name="Lipzen A."/>
            <person name="Riley R."/>
            <person name="Andreopoulos W."/>
            <person name="He G."/>
            <person name="Johnson J."/>
            <person name="Barry K.W."/>
            <person name="Grigoriev I.V."/>
            <person name="Nagy L."/>
            <person name="Hibbett D."/>
            <person name="Henrissat B."/>
            <person name="Matheny P.B."/>
            <person name="Labbe J."/>
            <person name="Martin F."/>
        </authorList>
    </citation>
    <scope>NUCLEOTIDE SEQUENCE</scope>
    <source>
        <strain evidence="1">HHB10654</strain>
    </source>
</reference>
<organism evidence="1 2">
    <name type="scientific">Artomyces pyxidatus</name>
    <dbReference type="NCBI Taxonomy" id="48021"/>
    <lineage>
        <taxon>Eukaryota</taxon>
        <taxon>Fungi</taxon>
        <taxon>Dikarya</taxon>
        <taxon>Basidiomycota</taxon>
        <taxon>Agaricomycotina</taxon>
        <taxon>Agaricomycetes</taxon>
        <taxon>Russulales</taxon>
        <taxon>Auriscalpiaceae</taxon>
        <taxon>Artomyces</taxon>
    </lineage>
</organism>